<evidence type="ECO:0000313" key="3">
    <source>
        <dbReference type="Ensembl" id="ENSOANP00000052429.1"/>
    </source>
</evidence>
<accession>A0A6I8PKX1</accession>
<evidence type="ECO:0008006" key="5">
    <source>
        <dbReference type="Google" id="ProtNLM"/>
    </source>
</evidence>
<reference evidence="3" key="2">
    <citation type="submission" date="2025-05" db="UniProtKB">
        <authorList>
            <consortium name="Ensembl"/>
        </authorList>
    </citation>
    <scope>IDENTIFICATION</scope>
    <source>
        <strain evidence="3">Glennie</strain>
    </source>
</reference>
<dbReference type="Ensembl" id="ENSOANT00000070046.1">
    <property type="protein sequence ID" value="ENSOANP00000052429.1"/>
    <property type="gene ID" value="ENSOANG00000039657.1"/>
</dbReference>
<keyword evidence="4" id="KW-1185">Reference proteome</keyword>
<dbReference type="OMA" id="NERVMSY"/>
<dbReference type="AlphaFoldDB" id="A0A6I8PKX1"/>
<feature type="region of interest" description="Disordered" evidence="2">
    <location>
        <begin position="156"/>
        <end position="183"/>
    </location>
</feature>
<evidence type="ECO:0000256" key="2">
    <source>
        <dbReference type="SAM" id="MobiDB-lite"/>
    </source>
</evidence>
<evidence type="ECO:0000313" key="4">
    <source>
        <dbReference type="Proteomes" id="UP000002279"/>
    </source>
</evidence>
<dbReference type="Bgee" id="ENSOANG00000020846">
    <property type="expression patterns" value="Expressed in ovary and 1 other cell type or tissue"/>
</dbReference>
<name>A0A6I8PKX1_ORNAN</name>
<proteinExistence type="inferred from homology"/>
<dbReference type="InterPro" id="IPR036249">
    <property type="entry name" value="Thioredoxin-like_sf"/>
</dbReference>
<dbReference type="PANTHER" id="PTHR18929">
    <property type="entry name" value="PROTEIN DISULFIDE ISOMERASE"/>
    <property type="match status" value="1"/>
</dbReference>
<dbReference type="SUPFAM" id="SSF52833">
    <property type="entry name" value="Thioredoxin-like"/>
    <property type="match status" value="1"/>
</dbReference>
<dbReference type="Pfam" id="PF13848">
    <property type="entry name" value="Thioredoxin_6"/>
    <property type="match status" value="1"/>
</dbReference>
<sequence>MEEVDDKRLDMKIPDEKKIDATRMSRFIEMNKLHLVTEYGPMTAVGLFNSAVRTHLLLISDKASEGHADRVSVFREVAKLFRGKALFVVADGGAQANKRLVAFFKLQRSQLPALAAYHTEDEAQDALPLARISASVVRDFCAAFLRDRRGVRIGPGRPVQSRALPAGWGGRSSLPDPHIHSPR</sequence>
<dbReference type="CDD" id="cd02982">
    <property type="entry name" value="PDI_b'_family"/>
    <property type="match status" value="1"/>
</dbReference>
<comment type="similarity">
    <text evidence="1">Belongs to the protein disulfide isomerase family.</text>
</comment>
<organism evidence="3 4">
    <name type="scientific">Ornithorhynchus anatinus</name>
    <name type="common">Duckbill platypus</name>
    <dbReference type="NCBI Taxonomy" id="9258"/>
    <lineage>
        <taxon>Eukaryota</taxon>
        <taxon>Metazoa</taxon>
        <taxon>Chordata</taxon>
        <taxon>Craniata</taxon>
        <taxon>Vertebrata</taxon>
        <taxon>Euteleostomi</taxon>
        <taxon>Mammalia</taxon>
        <taxon>Monotremata</taxon>
        <taxon>Ornithorhynchidae</taxon>
        <taxon>Ornithorhynchus</taxon>
    </lineage>
</organism>
<reference evidence="3 4" key="1">
    <citation type="journal article" date="2008" name="Nature">
        <title>Genome analysis of the platypus reveals unique signatures of evolution.</title>
        <authorList>
            <person name="Warren W.C."/>
            <person name="Hillier L.W."/>
            <person name="Marshall Graves J.A."/>
            <person name="Birney E."/>
            <person name="Ponting C.P."/>
            <person name="Grutzner F."/>
            <person name="Belov K."/>
            <person name="Miller W."/>
            <person name="Clarke L."/>
            <person name="Chinwalla A.T."/>
            <person name="Yang S.P."/>
            <person name="Heger A."/>
            <person name="Locke D.P."/>
            <person name="Miethke P."/>
            <person name="Waters P.D."/>
            <person name="Veyrunes F."/>
            <person name="Fulton L."/>
            <person name="Fulton B."/>
            <person name="Graves T."/>
            <person name="Wallis J."/>
            <person name="Puente X.S."/>
            <person name="Lopez-Otin C."/>
            <person name="Ordonez G.R."/>
            <person name="Eichler E.E."/>
            <person name="Chen L."/>
            <person name="Cheng Z."/>
            <person name="Deakin J.E."/>
            <person name="Alsop A."/>
            <person name="Thompson K."/>
            <person name="Kirby P."/>
            <person name="Papenfuss A.T."/>
            <person name="Wakefield M.J."/>
            <person name="Olender T."/>
            <person name="Lancet D."/>
            <person name="Huttley G.A."/>
            <person name="Smit A.F."/>
            <person name="Pask A."/>
            <person name="Temple-Smith P."/>
            <person name="Batzer M.A."/>
            <person name="Walker J.A."/>
            <person name="Konkel M.K."/>
            <person name="Harris R.S."/>
            <person name="Whittington C.M."/>
            <person name="Wong E.S."/>
            <person name="Gemmell N.J."/>
            <person name="Buschiazzo E."/>
            <person name="Vargas Jentzsch I.M."/>
            <person name="Merkel A."/>
            <person name="Schmitz J."/>
            <person name="Zemann A."/>
            <person name="Churakov G."/>
            <person name="Kriegs J.O."/>
            <person name="Brosius J."/>
            <person name="Murchison E.P."/>
            <person name="Sachidanandam R."/>
            <person name="Smith C."/>
            <person name="Hannon G.J."/>
            <person name="Tsend-Ayush E."/>
            <person name="McMillan D."/>
            <person name="Attenborough R."/>
            <person name="Rens W."/>
            <person name="Ferguson-Smith M."/>
            <person name="Lefevre C.M."/>
            <person name="Sharp J.A."/>
            <person name="Nicholas K.R."/>
            <person name="Ray D.A."/>
            <person name="Kube M."/>
            <person name="Reinhardt R."/>
            <person name="Pringle T.H."/>
            <person name="Taylor J."/>
            <person name="Jones R.C."/>
            <person name="Nixon B."/>
            <person name="Dacheux J.L."/>
            <person name="Niwa H."/>
            <person name="Sekita Y."/>
            <person name="Huang X."/>
            <person name="Stark A."/>
            <person name="Kheradpour P."/>
            <person name="Kellis M."/>
            <person name="Flicek P."/>
            <person name="Chen Y."/>
            <person name="Webber C."/>
            <person name="Hardison R."/>
            <person name="Nelson J."/>
            <person name="Hallsworth-Pepin K."/>
            <person name="Delehaunty K."/>
            <person name="Markovic C."/>
            <person name="Minx P."/>
            <person name="Feng Y."/>
            <person name="Kremitzki C."/>
            <person name="Mitreva M."/>
            <person name="Glasscock J."/>
            <person name="Wylie T."/>
            <person name="Wohldmann P."/>
            <person name="Thiru P."/>
            <person name="Nhan M.N."/>
            <person name="Pohl C.S."/>
            <person name="Smith S.M."/>
            <person name="Hou S."/>
            <person name="Nefedov M."/>
            <person name="de Jong P.J."/>
            <person name="Renfree M.B."/>
            <person name="Mardis E.R."/>
            <person name="Wilson R.K."/>
        </authorList>
    </citation>
    <scope>NUCLEOTIDE SEQUENCE [LARGE SCALE GENOMIC DNA]</scope>
    <source>
        <strain evidence="3 4">Glennie</strain>
    </source>
</reference>
<dbReference type="Proteomes" id="UP000002279">
    <property type="component" value="Chromosome 2"/>
</dbReference>
<dbReference type="Ensembl" id="ENSOANT00000071253.1">
    <property type="protein sequence ID" value="ENSOANP00000046130.1"/>
    <property type="gene ID" value="ENSOANG00000020846.2"/>
</dbReference>
<protein>
    <recommendedName>
        <fullName evidence="5">Endoplasmic reticulum protein 27</fullName>
    </recommendedName>
</protein>
<dbReference type="GeneTree" id="ENSGT00930000151058"/>
<dbReference type="PANTHER" id="PTHR18929:SF193">
    <property type="entry name" value="ENDOPLASMIC RETICULUM RESIDENT PROTEIN 27"/>
    <property type="match status" value="1"/>
</dbReference>
<dbReference type="Gene3D" id="3.40.30.10">
    <property type="entry name" value="Glutaredoxin"/>
    <property type="match status" value="1"/>
</dbReference>
<evidence type="ECO:0000256" key="1">
    <source>
        <dbReference type="ARBA" id="ARBA00006347"/>
    </source>
</evidence>